<name>A0A251X4Y8_9GAMM</name>
<dbReference type="Gene3D" id="2.60.40.790">
    <property type="match status" value="1"/>
</dbReference>
<feature type="domain" description="SHSP" evidence="3">
    <location>
        <begin position="38"/>
        <end position="149"/>
    </location>
</feature>
<dbReference type="EMBL" id="MSLT01000023">
    <property type="protein sequence ID" value="OUD12554.1"/>
    <property type="molecule type" value="Genomic_DNA"/>
</dbReference>
<comment type="similarity">
    <text evidence="1 2">Belongs to the small heat shock protein (HSP20) family.</text>
</comment>
<evidence type="ECO:0000313" key="4">
    <source>
        <dbReference type="EMBL" id="OUD12554.1"/>
    </source>
</evidence>
<dbReference type="Pfam" id="PF00011">
    <property type="entry name" value="HSP20"/>
    <property type="match status" value="1"/>
</dbReference>
<sequence length="149" mass="17045">MNASRFRHNPWTLLDQLYKNLDQSYSHYPAEADEETTVATSAWVPAVDIKEEEDRFVIQADIPGVAPSDIEVTMEKGMLTIRGERSIHTAEERKLYKRVERTRGTFYRRFGLPDTADADRISASGKHGVLEIIIPKRQAAQTRKIDVRS</sequence>
<dbReference type="InterPro" id="IPR031107">
    <property type="entry name" value="Small_HSP"/>
</dbReference>
<dbReference type="SUPFAM" id="SSF49764">
    <property type="entry name" value="HSP20-like chaperones"/>
    <property type="match status" value="1"/>
</dbReference>
<dbReference type="RefSeq" id="WP_086489512.1">
    <property type="nucleotide sequence ID" value="NZ_MSLT01000023.1"/>
</dbReference>
<protein>
    <submittedName>
        <fullName evidence="4">Heat-shock protein Hsp20</fullName>
    </submittedName>
</protein>
<organism evidence="4 5">
    <name type="scientific">Thioflexithrix psekupsensis</name>
    <dbReference type="NCBI Taxonomy" id="1570016"/>
    <lineage>
        <taxon>Bacteria</taxon>
        <taxon>Pseudomonadati</taxon>
        <taxon>Pseudomonadota</taxon>
        <taxon>Gammaproteobacteria</taxon>
        <taxon>Thiotrichales</taxon>
        <taxon>Thioflexithrix</taxon>
    </lineage>
</organism>
<evidence type="ECO:0000259" key="3">
    <source>
        <dbReference type="PROSITE" id="PS01031"/>
    </source>
</evidence>
<evidence type="ECO:0000313" key="5">
    <source>
        <dbReference type="Proteomes" id="UP000194798"/>
    </source>
</evidence>
<dbReference type="InterPro" id="IPR008978">
    <property type="entry name" value="HSP20-like_chaperone"/>
</dbReference>
<gene>
    <name evidence="4" type="ORF">TPSD3_15830</name>
</gene>
<dbReference type="OrthoDB" id="9792695at2"/>
<reference evidence="4 5" key="1">
    <citation type="submission" date="2016-12" db="EMBL/GenBank/DDBJ databases">
        <title>Thioflexothrix psekupsii D3 genome sequencing and assembly.</title>
        <authorList>
            <person name="Fomenkov A."/>
            <person name="Vincze T."/>
            <person name="Grabovich M."/>
            <person name="Anton B.P."/>
            <person name="Dubinina G."/>
            <person name="Orlova M."/>
            <person name="Belousova E."/>
            <person name="Roberts R.J."/>
        </authorList>
    </citation>
    <scope>NUCLEOTIDE SEQUENCE [LARGE SCALE GENOMIC DNA]</scope>
    <source>
        <strain evidence="4">D3</strain>
    </source>
</reference>
<keyword evidence="5" id="KW-1185">Reference proteome</keyword>
<accession>A0A251X4Y8</accession>
<comment type="caution">
    <text evidence="4">The sequence shown here is derived from an EMBL/GenBank/DDBJ whole genome shotgun (WGS) entry which is preliminary data.</text>
</comment>
<dbReference type="AlphaFoldDB" id="A0A251X4Y8"/>
<dbReference type="PANTHER" id="PTHR11527">
    <property type="entry name" value="HEAT-SHOCK PROTEIN 20 FAMILY MEMBER"/>
    <property type="match status" value="1"/>
</dbReference>
<dbReference type="Proteomes" id="UP000194798">
    <property type="component" value="Unassembled WGS sequence"/>
</dbReference>
<proteinExistence type="inferred from homology"/>
<dbReference type="CDD" id="cd06464">
    <property type="entry name" value="ACD_sHsps-like"/>
    <property type="match status" value="1"/>
</dbReference>
<dbReference type="InterPro" id="IPR002068">
    <property type="entry name" value="A-crystallin/Hsp20_dom"/>
</dbReference>
<dbReference type="PROSITE" id="PS01031">
    <property type="entry name" value="SHSP"/>
    <property type="match status" value="1"/>
</dbReference>
<evidence type="ECO:0000256" key="2">
    <source>
        <dbReference type="RuleBase" id="RU003616"/>
    </source>
</evidence>
<evidence type="ECO:0000256" key="1">
    <source>
        <dbReference type="PROSITE-ProRule" id="PRU00285"/>
    </source>
</evidence>